<evidence type="ECO:0000313" key="7">
    <source>
        <dbReference type="EMBL" id="OAQ59104.1"/>
    </source>
</evidence>
<feature type="domain" description="Zn(2)-C6 fungal-type" evidence="6">
    <location>
        <begin position="59"/>
        <end position="89"/>
    </location>
</feature>
<dbReference type="EMBL" id="LSBJ02000010">
    <property type="protein sequence ID" value="OAQ59104.1"/>
    <property type="molecule type" value="Genomic_DNA"/>
</dbReference>
<proteinExistence type="predicted"/>
<name>A0A179F0X4_METCM</name>
<dbReference type="Pfam" id="PF00172">
    <property type="entry name" value="Zn_clus"/>
    <property type="match status" value="1"/>
</dbReference>
<dbReference type="GO" id="GO:0008270">
    <property type="term" value="F:zinc ion binding"/>
    <property type="evidence" value="ECO:0007669"/>
    <property type="project" value="InterPro"/>
</dbReference>
<accession>A0A179F0X4</accession>
<dbReference type="Gene3D" id="4.10.240.10">
    <property type="entry name" value="Zn(2)-C6 fungal-type DNA-binding domain"/>
    <property type="match status" value="1"/>
</dbReference>
<organism evidence="7 8">
    <name type="scientific">Pochonia chlamydosporia 170</name>
    <dbReference type="NCBI Taxonomy" id="1380566"/>
    <lineage>
        <taxon>Eukaryota</taxon>
        <taxon>Fungi</taxon>
        <taxon>Dikarya</taxon>
        <taxon>Ascomycota</taxon>
        <taxon>Pezizomycotina</taxon>
        <taxon>Sordariomycetes</taxon>
        <taxon>Hypocreomycetidae</taxon>
        <taxon>Hypocreales</taxon>
        <taxon>Clavicipitaceae</taxon>
        <taxon>Pochonia</taxon>
    </lineage>
</organism>
<comment type="caution">
    <text evidence="7">The sequence shown here is derived from an EMBL/GenBank/DDBJ whole genome shotgun (WGS) entry which is preliminary data.</text>
</comment>
<keyword evidence="1" id="KW-0479">Metal-binding</keyword>
<evidence type="ECO:0000256" key="2">
    <source>
        <dbReference type="ARBA" id="ARBA00022833"/>
    </source>
</evidence>
<dbReference type="CDD" id="cd00067">
    <property type="entry name" value="GAL4"/>
    <property type="match status" value="1"/>
</dbReference>
<gene>
    <name evidence="7" type="ORF">VFPPC_16885</name>
</gene>
<dbReference type="SUPFAM" id="SSF57701">
    <property type="entry name" value="Zn2/Cys6 DNA-binding domain"/>
    <property type="match status" value="1"/>
</dbReference>
<dbReference type="GO" id="GO:0000981">
    <property type="term" value="F:DNA-binding transcription factor activity, RNA polymerase II-specific"/>
    <property type="evidence" value="ECO:0007669"/>
    <property type="project" value="InterPro"/>
</dbReference>
<evidence type="ECO:0000256" key="3">
    <source>
        <dbReference type="ARBA" id="ARBA00023015"/>
    </source>
</evidence>
<dbReference type="PANTHER" id="PTHR47660">
    <property type="entry name" value="TRANSCRIPTION FACTOR WITH C2H2 AND ZN(2)-CYS(6) DNA BINDING DOMAIN (EUROFUNG)-RELATED-RELATED"/>
    <property type="match status" value="1"/>
</dbReference>
<evidence type="ECO:0000256" key="5">
    <source>
        <dbReference type="ARBA" id="ARBA00023242"/>
    </source>
</evidence>
<dbReference type="GeneID" id="28858632"/>
<dbReference type="SMART" id="SM00066">
    <property type="entry name" value="GAL4"/>
    <property type="match status" value="1"/>
</dbReference>
<dbReference type="OrthoDB" id="5355161at2759"/>
<keyword evidence="4" id="KW-0804">Transcription</keyword>
<dbReference type="RefSeq" id="XP_018137159.1">
    <property type="nucleotide sequence ID" value="XM_018294638.1"/>
</dbReference>
<dbReference type="STRING" id="1380566.A0A179F0X4"/>
<keyword evidence="3" id="KW-0805">Transcription regulation</keyword>
<dbReference type="KEGG" id="pchm:VFPPC_16885"/>
<evidence type="ECO:0000259" key="6">
    <source>
        <dbReference type="PROSITE" id="PS50048"/>
    </source>
</evidence>
<evidence type="ECO:0000256" key="4">
    <source>
        <dbReference type="ARBA" id="ARBA00023163"/>
    </source>
</evidence>
<dbReference type="AlphaFoldDB" id="A0A179F0X4"/>
<dbReference type="PRINTS" id="PR00755">
    <property type="entry name" value="AFLATOXINBRP"/>
</dbReference>
<keyword evidence="8" id="KW-1185">Reference proteome</keyword>
<dbReference type="PROSITE" id="PS50048">
    <property type="entry name" value="ZN2_CY6_FUNGAL_2"/>
    <property type="match status" value="1"/>
</dbReference>
<dbReference type="Proteomes" id="UP000078397">
    <property type="component" value="Unassembled WGS sequence"/>
</dbReference>
<evidence type="ECO:0000313" key="8">
    <source>
        <dbReference type="Proteomes" id="UP000078397"/>
    </source>
</evidence>
<keyword evidence="2" id="KW-0862">Zinc</keyword>
<protein>
    <submittedName>
        <fullName evidence="7">Fungal zn(2)-Cys(6) binuclear cluster domain-containing protein</fullName>
    </submittedName>
</protein>
<dbReference type="InterPro" id="IPR001138">
    <property type="entry name" value="Zn2Cys6_DnaBD"/>
</dbReference>
<reference evidence="7 8" key="1">
    <citation type="journal article" date="2016" name="PLoS Pathog.">
        <title>Biosynthesis of antibiotic leucinostatins in bio-control fungus Purpureocillium lilacinum and their inhibition on phytophthora revealed by genome mining.</title>
        <authorList>
            <person name="Wang G."/>
            <person name="Liu Z."/>
            <person name="Lin R."/>
            <person name="Li E."/>
            <person name="Mao Z."/>
            <person name="Ling J."/>
            <person name="Yang Y."/>
            <person name="Yin W.B."/>
            <person name="Xie B."/>
        </authorList>
    </citation>
    <scope>NUCLEOTIDE SEQUENCE [LARGE SCALE GENOMIC DNA]</scope>
    <source>
        <strain evidence="7">170</strain>
    </source>
</reference>
<evidence type="ECO:0000256" key="1">
    <source>
        <dbReference type="ARBA" id="ARBA00022723"/>
    </source>
</evidence>
<sequence length="200" mass="22175">MPSSSSSHSRSGLAAQLDMGDVHVCNICLKQFRRGDLRNRHRRRCEKSIGKIMPTKKRSCERCISFKVKCDHEKPSCGRCLGRSVPCEYKLEPKVKMPLGLAFGLGPNAAFNGSMDGPLQRLEVHGRDEHLLSVASPEIMFDMSSSSGALADRTLGALDATMDLVGQGFYANEYYQHWGQVGTAWAEGMMPDDWAMESIF</sequence>
<keyword evidence="5" id="KW-0539">Nucleus</keyword>
<dbReference type="InterPro" id="IPR036864">
    <property type="entry name" value="Zn2-C6_fun-type_DNA-bd_sf"/>
</dbReference>